<organism evidence="1">
    <name type="scientific">Eiseniibacteriota bacterium</name>
    <dbReference type="NCBI Taxonomy" id="2212470"/>
    <lineage>
        <taxon>Bacteria</taxon>
        <taxon>Candidatus Eiseniibacteriota</taxon>
    </lineage>
</organism>
<protein>
    <submittedName>
        <fullName evidence="1">Uncharacterized protein</fullName>
    </submittedName>
</protein>
<reference evidence="1" key="1">
    <citation type="journal article" date="2020" name="mSystems">
        <title>Genome- and Community-Level Interaction Insights into Carbon Utilization and Element Cycling Functions of Hydrothermarchaeota in Hydrothermal Sediment.</title>
        <authorList>
            <person name="Zhou Z."/>
            <person name="Liu Y."/>
            <person name="Xu W."/>
            <person name="Pan J."/>
            <person name="Luo Z.H."/>
            <person name="Li M."/>
        </authorList>
    </citation>
    <scope>NUCLEOTIDE SEQUENCE [LARGE SCALE GENOMIC DNA]</scope>
    <source>
        <strain evidence="1">SpSt-1233</strain>
    </source>
</reference>
<evidence type="ECO:0000313" key="1">
    <source>
        <dbReference type="EMBL" id="HER44284.1"/>
    </source>
</evidence>
<feature type="non-terminal residue" evidence="1">
    <location>
        <position position="227"/>
    </location>
</feature>
<dbReference type="Proteomes" id="UP000886069">
    <property type="component" value="Unassembled WGS sequence"/>
</dbReference>
<dbReference type="EMBL" id="DSEC01000539">
    <property type="protein sequence ID" value="HER44284.1"/>
    <property type="molecule type" value="Genomic_DNA"/>
</dbReference>
<proteinExistence type="predicted"/>
<dbReference type="AlphaFoldDB" id="A0A7V2F4C7"/>
<accession>A0A7V2F4C7</accession>
<comment type="caution">
    <text evidence="1">The sequence shown here is derived from an EMBL/GenBank/DDBJ whole genome shotgun (WGS) entry which is preliminary data.</text>
</comment>
<gene>
    <name evidence="1" type="ORF">ENO08_07485</name>
</gene>
<sequence>MTKRAALVILLLTFACRAYGYQYWNDIRHSALLPGDSITIRVENPAGTGTENYLLYRGTGVEEISMSHILDGPSTLAAAAPGPVAAVRHYGFRLIQGGDLDFMPVYLGEVADPVPEDLTRVAPDAAGDELFGYSNLDLVDCHVSFSDSRFYVALTNAGGGFPVIEGLTFFGYLLGIANPAIADPDTVFAIMHTFEQAGIISPGLYKITGAGLDNLIKLGEVTVQEFP</sequence>
<name>A0A7V2F4C7_UNCEI</name>
<dbReference type="PROSITE" id="PS51257">
    <property type="entry name" value="PROKAR_LIPOPROTEIN"/>
    <property type="match status" value="1"/>
</dbReference>